<name>A0AAV2AZZ9_9ARAC</name>
<dbReference type="Proteomes" id="UP001497382">
    <property type="component" value="Unassembled WGS sequence"/>
</dbReference>
<proteinExistence type="predicted"/>
<gene>
    <name evidence="1" type="ORF">LARSCL_LOCUS15790</name>
</gene>
<protein>
    <submittedName>
        <fullName evidence="1">Uncharacterized protein</fullName>
    </submittedName>
</protein>
<dbReference type="EMBL" id="CAXIEN010000244">
    <property type="protein sequence ID" value="CAL1289191.1"/>
    <property type="molecule type" value="Genomic_DNA"/>
</dbReference>
<reference evidence="1 2" key="1">
    <citation type="submission" date="2024-04" db="EMBL/GenBank/DDBJ databases">
        <authorList>
            <person name="Rising A."/>
            <person name="Reimegard J."/>
            <person name="Sonavane S."/>
            <person name="Akerstrom W."/>
            <person name="Nylinder S."/>
            <person name="Hedman E."/>
            <person name="Kallberg Y."/>
        </authorList>
    </citation>
    <scope>NUCLEOTIDE SEQUENCE [LARGE SCALE GENOMIC DNA]</scope>
</reference>
<evidence type="ECO:0000313" key="2">
    <source>
        <dbReference type="Proteomes" id="UP001497382"/>
    </source>
</evidence>
<keyword evidence="2" id="KW-1185">Reference proteome</keyword>
<dbReference type="AlphaFoldDB" id="A0AAV2AZZ9"/>
<organism evidence="1 2">
    <name type="scientific">Larinioides sclopetarius</name>
    <dbReference type="NCBI Taxonomy" id="280406"/>
    <lineage>
        <taxon>Eukaryota</taxon>
        <taxon>Metazoa</taxon>
        <taxon>Ecdysozoa</taxon>
        <taxon>Arthropoda</taxon>
        <taxon>Chelicerata</taxon>
        <taxon>Arachnida</taxon>
        <taxon>Araneae</taxon>
        <taxon>Araneomorphae</taxon>
        <taxon>Entelegynae</taxon>
        <taxon>Araneoidea</taxon>
        <taxon>Araneidae</taxon>
        <taxon>Larinioides</taxon>
    </lineage>
</organism>
<accession>A0AAV2AZZ9</accession>
<sequence>MPAYLRGYSILSDELIPILVAGTRSPEAPRAFRISSKVEEKLLRRADVKSISMNKKGEECIPSSQYQRKIFHHQASEMHFEWNT</sequence>
<comment type="caution">
    <text evidence="1">The sequence shown here is derived from an EMBL/GenBank/DDBJ whole genome shotgun (WGS) entry which is preliminary data.</text>
</comment>
<evidence type="ECO:0000313" key="1">
    <source>
        <dbReference type="EMBL" id="CAL1289191.1"/>
    </source>
</evidence>